<accession>A0A6M5YTA0</accession>
<dbReference type="AlphaFoldDB" id="A0A6M5YTA0"/>
<dbReference type="NCBIfam" id="NF038075">
    <property type="entry name" value="fam_STM4013"/>
    <property type="match status" value="1"/>
</dbReference>
<dbReference type="Gene3D" id="3.40.720.10">
    <property type="entry name" value="Alkaline Phosphatase, subunit A"/>
    <property type="match status" value="1"/>
</dbReference>
<name>A0A6M5YTA0_9BACT</name>
<evidence type="ECO:0000259" key="1">
    <source>
        <dbReference type="Pfam" id="PF00884"/>
    </source>
</evidence>
<dbReference type="SUPFAM" id="SSF53649">
    <property type="entry name" value="Alkaline phosphatase-like"/>
    <property type="match status" value="1"/>
</dbReference>
<dbReference type="InterPro" id="IPR000917">
    <property type="entry name" value="Sulfatase_N"/>
</dbReference>
<proteinExistence type="predicted"/>
<keyword evidence="3" id="KW-1185">Reference proteome</keyword>
<protein>
    <recommendedName>
        <fullName evidence="1">Sulfatase N-terminal domain-containing protein</fullName>
    </recommendedName>
</protein>
<evidence type="ECO:0000313" key="3">
    <source>
        <dbReference type="Proteomes" id="UP000503447"/>
    </source>
</evidence>
<gene>
    <name evidence="2" type="ORF">FTUN_4110</name>
</gene>
<dbReference type="Pfam" id="PF00884">
    <property type="entry name" value="Sulfatase"/>
    <property type="match status" value="1"/>
</dbReference>
<dbReference type="InterPro" id="IPR017850">
    <property type="entry name" value="Alkaline_phosphatase_core_sf"/>
</dbReference>
<dbReference type="Proteomes" id="UP000503447">
    <property type="component" value="Chromosome"/>
</dbReference>
<feature type="domain" description="Sulfatase N-terminal" evidence="1">
    <location>
        <begin position="24"/>
        <end position="264"/>
    </location>
</feature>
<sequence length="293" mass="31756">MAPGRSAGYDAPMLNVSRLVGTHDVLLVTLDTLRYDVAARLHAGGRTPFLSAVLPDGGWERRHTPGSFTFAAHAAFFAGFLPTPAAPGRHPRPFALRFPGSETTAPETAVFDAPDIVAGFRGRGYHTLCVGGVGFFNKLTPLGGVLPGLFDESYWAPELGVTDPRSTENQVRLLLGRVAEHPPLRRVFAFLNVSAVHQPNRFYLPGAADDTIESHAAALEYADAHLGRLFAGLRTRGPWLVVICSDHGTAYGEDGYTGHRLAHPSVWNVPYAEFVLNHSTDAPTEPVEKRENE</sequence>
<dbReference type="KEGG" id="ftj:FTUN_4110"/>
<dbReference type="EMBL" id="CP053452">
    <property type="protein sequence ID" value="QJW96553.1"/>
    <property type="molecule type" value="Genomic_DNA"/>
</dbReference>
<organism evidence="2 3">
    <name type="scientific">Frigoriglobus tundricola</name>
    <dbReference type="NCBI Taxonomy" id="2774151"/>
    <lineage>
        <taxon>Bacteria</taxon>
        <taxon>Pseudomonadati</taxon>
        <taxon>Planctomycetota</taxon>
        <taxon>Planctomycetia</taxon>
        <taxon>Gemmatales</taxon>
        <taxon>Gemmataceae</taxon>
        <taxon>Frigoriglobus</taxon>
    </lineage>
</organism>
<reference evidence="3" key="1">
    <citation type="submission" date="2020-05" db="EMBL/GenBank/DDBJ databases">
        <title>Frigoriglobus tundricola gen. nov., sp. nov., a psychrotolerant cellulolytic planctomycete of the family Gemmataceae with two divergent copies of 16S rRNA gene.</title>
        <authorList>
            <person name="Kulichevskaya I.S."/>
            <person name="Ivanova A.A."/>
            <person name="Naumoff D.G."/>
            <person name="Beletsky A.V."/>
            <person name="Rijpstra W.I.C."/>
            <person name="Sinninghe Damste J.S."/>
            <person name="Mardanov A.V."/>
            <person name="Ravin N.V."/>
            <person name="Dedysh S.N."/>
        </authorList>
    </citation>
    <scope>NUCLEOTIDE SEQUENCE [LARGE SCALE GENOMIC DNA]</scope>
    <source>
        <strain evidence="3">PL17</strain>
    </source>
</reference>
<evidence type="ECO:0000313" key="2">
    <source>
        <dbReference type="EMBL" id="QJW96553.1"/>
    </source>
</evidence>
<dbReference type="InterPro" id="IPR047838">
    <property type="entry name" value="STM4013-like"/>
</dbReference>